<evidence type="ECO:0000259" key="11">
    <source>
        <dbReference type="Pfam" id="PF13807"/>
    </source>
</evidence>
<comment type="subcellular location">
    <subcellularLocation>
        <location evidence="1">Cell membrane</location>
        <topology evidence="1">Multi-pass membrane protein</topology>
    </subcellularLocation>
</comment>
<dbReference type="GO" id="GO:0005524">
    <property type="term" value="F:ATP binding"/>
    <property type="evidence" value="ECO:0007669"/>
    <property type="project" value="UniProtKB-KW"/>
</dbReference>
<keyword evidence="6 8" id="KW-1133">Transmembrane helix</keyword>
<dbReference type="InterPro" id="IPR027417">
    <property type="entry name" value="P-loop_NTPase"/>
</dbReference>
<dbReference type="InterPro" id="IPR050445">
    <property type="entry name" value="Bact_polysacc_biosynth/exp"/>
</dbReference>
<evidence type="ECO:0000313" key="13">
    <source>
        <dbReference type="Proteomes" id="UP000199072"/>
    </source>
</evidence>
<dbReference type="Pfam" id="PF02706">
    <property type="entry name" value="Wzz"/>
    <property type="match status" value="1"/>
</dbReference>
<dbReference type="InterPro" id="IPR002586">
    <property type="entry name" value="CobQ/CobB/MinD/ParA_Nub-bd_dom"/>
</dbReference>
<dbReference type="AlphaFoldDB" id="A0A1G6UEY0"/>
<proteinExistence type="predicted"/>
<dbReference type="SUPFAM" id="SSF52540">
    <property type="entry name" value="P-loop containing nucleoside triphosphate hydrolases"/>
    <property type="match status" value="1"/>
</dbReference>
<evidence type="ECO:0000256" key="5">
    <source>
        <dbReference type="ARBA" id="ARBA00022840"/>
    </source>
</evidence>
<protein>
    <submittedName>
        <fullName evidence="12">Capsular exopolysaccharide family</fullName>
    </submittedName>
</protein>
<keyword evidence="5" id="KW-0067">ATP-binding</keyword>
<dbReference type="Proteomes" id="UP000199072">
    <property type="component" value="Unassembled WGS sequence"/>
</dbReference>
<dbReference type="InterPro" id="IPR032807">
    <property type="entry name" value="GNVR"/>
</dbReference>
<evidence type="ECO:0000256" key="3">
    <source>
        <dbReference type="ARBA" id="ARBA00022692"/>
    </source>
</evidence>
<feature type="domain" description="CobQ/CobB/MinD/ParA nucleotide binding" evidence="9">
    <location>
        <begin position="585"/>
        <end position="758"/>
    </location>
</feature>
<keyword evidence="13" id="KW-1185">Reference proteome</keyword>
<keyword evidence="2" id="KW-1003">Cell membrane</keyword>
<accession>A0A1G6UEY0</accession>
<evidence type="ECO:0000259" key="10">
    <source>
        <dbReference type="Pfam" id="PF02706"/>
    </source>
</evidence>
<dbReference type="NCBIfam" id="TIGR01007">
    <property type="entry name" value="eps_fam"/>
    <property type="match status" value="1"/>
</dbReference>
<evidence type="ECO:0000256" key="1">
    <source>
        <dbReference type="ARBA" id="ARBA00004651"/>
    </source>
</evidence>
<evidence type="ECO:0000256" key="6">
    <source>
        <dbReference type="ARBA" id="ARBA00022989"/>
    </source>
</evidence>
<name>A0A1G6UEY0_9SPHI</name>
<dbReference type="InterPro" id="IPR003856">
    <property type="entry name" value="LPS_length_determ_N"/>
</dbReference>
<dbReference type="Pfam" id="PF13807">
    <property type="entry name" value="GNVR"/>
    <property type="match status" value="1"/>
</dbReference>
<keyword evidence="4" id="KW-0547">Nucleotide-binding</keyword>
<dbReference type="Pfam" id="PF01656">
    <property type="entry name" value="CbiA"/>
    <property type="match status" value="1"/>
</dbReference>
<dbReference type="STRING" id="1391627.SAMN05216464_101628"/>
<feature type="domain" description="Polysaccharide chain length determinant N-terminal" evidence="10">
    <location>
        <begin position="23"/>
        <end position="116"/>
    </location>
</feature>
<dbReference type="OrthoDB" id="9794577at2"/>
<evidence type="ECO:0000256" key="7">
    <source>
        <dbReference type="ARBA" id="ARBA00023136"/>
    </source>
</evidence>
<dbReference type="CDD" id="cd05387">
    <property type="entry name" value="BY-kinase"/>
    <property type="match status" value="1"/>
</dbReference>
<evidence type="ECO:0000313" key="12">
    <source>
        <dbReference type="EMBL" id="SDD39960.1"/>
    </source>
</evidence>
<feature type="domain" description="Tyrosine-protein kinase G-rich" evidence="11">
    <location>
        <begin position="445"/>
        <end position="519"/>
    </location>
</feature>
<evidence type="ECO:0000256" key="8">
    <source>
        <dbReference type="SAM" id="Phobius"/>
    </source>
</evidence>
<dbReference type="PANTHER" id="PTHR32309:SF13">
    <property type="entry name" value="FERRIC ENTEROBACTIN TRANSPORT PROTEIN FEPE"/>
    <property type="match status" value="1"/>
</dbReference>
<dbReference type="Gene3D" id="3.40.50.300">
    <property type="entry name" value="P-loop containing nucleotide triphosphate hydrolases"/>
    <property type="match status" value="1"/>
</dbReference>
<keyword evidence="7 8" id="KW-0472">Membrane</keyword>
<feature type="transmembrane region" description="Helical" evidence="8">
    <location>
        <begin position="34"/>
        <end position="53"/>
    </location>
</feature>
<dbReference type="GO" id="GO:0004713">
    <property type="term" value="F:protein tyrosine kinase activity"/>
    <property type="evidence" value="ECO:0007669"/>
    <property type="project" value="TreeGrafter"/>
</dbReference>
<evidence type="ECO:0000259" key="9">
    <source>
        <dbReference type="Pfam" id="PF01656"/>
    </source>
</evidence>
<dbReference type="EMBL" id="FNAI01000001">
    <property type="protein sequence ID" value="SDD39960.1"/>
    <property type="molecule type" value="Genomic_DNA"/>
</dbReference>
<dbReference type="PANTHER" id="PTHR32309">
    <property type="entry name" value="TYROSINE-PROTEIN KINASE"/>
    <property type="match status" value="1"/>
</dbReference>
<organism evidence="12 13">
    <name type="scientific">Mucilaginibacter pineti</name>
    <dbReference type="NCBI Taxonomy" id="1391627"/>
    <lineage>
        <taxon>Bacteria</taxon>
        <taxon>Pseudomonadati</taxon>
        <taxon>Bacteroidota</taxon>
        <taxon>Sphingobacteriia</taxon>
        <taxon>Sphingobacteriales</taxon>
        <taxon>Sphingobacteriaceae</taxon>
        <taxon>Mucilaginibacter</taxon>
    </lineage>
</organism>
<evidence type="ECO:0000256" key="2">
    <source>
        <dbReference type="ARBA" id="ARBA00022475"/>
    </source>
</evidence>
<gene>
    <name evidence="12" type="ORF">SAMN05216464_101628</name>
</gene>
<sequence length="800" mass="89664">MNNTDILAEKLDFTYKKEEQQGDLMGLVGTCLNYWYLFLIGIISCLVFGFLYIQYLPTQWNVTGKIIVEDDKGATSKSLTNGVNADLASLFDIKSNADNEVKVLKSRGLLRQVVSALDLNIHVYDNSGLRKVEMFAEAPFAVKVVNKDDLIKLNTYDINIIDANTFKLVNDGEALVVIGKFGQPLQLKQYALTVNKTSKFVASGKYIVKIQPAKKAESDLADNFNVGLDDKQSTVIDLQLSSADPQWGERTLQTLMKAYLQRNLSNKIRIADSTMKFIDTRLVVVGAELNKVEKNLEQYKVRNKISDINAQSKALVEGADQSQTKLNDNEVQLAIVDDLYKYVSNGNNSQVVPSSLITKDMAFGNAINSYNEMLLRKEQLKLTLTDNSSYVQNLDQQLVLARKALLTSLNNYRKSLQVSHTAFRRQNATIDDQISTAPVKERIYLDYARQQSLKQDLYLFLLQKREETAISQTATISSCRILDDAESDEKPFAPKKSLIYTLSLFAGLFIPAAGLSIKEMLNIKINAKSDIEKHTNVPLLGEISRNLNKTKNLVYNDSRSVISEEIRALRTNLKYVTEKGKSNVILFTSSMSGEGKSFISLNLGNSIALSGKKVVLLELDLRKPRLLKNMGVENDYGFTNYVISAGEGGVDNLIKPSTFNENFSFISSGPIPPNPAELLMNDHLHILIDELRERFDYVIIDSAPVGLVSDALIIEEFADIMCYVVRQNYTHKSQLGIVNDLYKSKKAKRLYLIVNDIEIKKNGITGYGYGYGSYGYNMIEEEDTKVSGLFKKLKPVLNKS</sequence>
<keyword evidence="3 8" id="KW-0812">Transmembrane</keyword>
<reference evidence="12 13" key="1">
    <citation type="submission" date="2016-10" db="EMBL/GenBank/DDBJ databases">
        <authorList>
            <person name="de Groot N.N."/>
        </authorList>
    </citation>
    <scope>NUCLEOTIDE SEQUENCE [LARGE SCALE GENOMIC DNA]</scope>
    <source>
        <strain evidence="12 13">47C3B</strain>
    </source>
</reference>
<dbReference type="RefSeq" id="WP_091144089.1">
    <property type="nucleotide sequence ID" value="NZ_FNAI01000001.1"/>
</dbReference>
<evidence type="ECO:0000256" key="4">
    <source>
        <dbReference type="ARBA" id="ARBA00022741"/>
    </source>
</evidence>
<dbReference type="GO" id="GO:0005886">
    <property type="term" value="C:plasma membrane"/>
    <property type="evidence" value="ECO:0007669"/>
    <property type="project" value="UniProtKB-SubCell"/>
</dbReference>
<dbReference type="InterPro" id="IPR005702">
    <property type="entry name" value="Wzc-like_C"/>
</dbReference>